<evidence type="ECO:0000313" key="2">
    <source>
        <dbReference type="EMBL" id="PFH33411.1"/>
    </source>
</evidence>
<protein>
    <submittedName>
        <fullName evidence="2">Uncharacterized protein</fullName>
    </submittedName>
</protein>
<feature type="compositionally biased region" description="Polar residues" evidence="1">
    <location>
        <begin position="28"/>
        <end position="37"/>
    </location>
</feature>
<dbReference type="PROSITE" id="PS51257">
    <property type="entry name" value="PROKAR_LIPOPROTEIN"/>
    <property type="match status" value="1"/>
</dbReference>
<reference evidence="2 3" key="1">
    <citation type="submission" date="2017-09" db="EMBL/GenBank/DDBJ databases">
        <title>Genome sequencing of Besnoitia besnoiti strain Bb-Ger1.</title>
        <authorList>
            <person name="Schares G."/>
            <person name="Venepally P."/>
            <person name="Lorenzi H.A."/>
        </authorList>
    </citation>
    <scope>NUCLEOTIDE SEQUENCE [LARGE SCALE GENOMIC DNA]</scope>
    <source>
        <strain evidence="2 3">Bb-Ger1</strain>
    </source>
</reference>
<dbReference type="Proteomes" id="UP000224006">
    <property type="component" value="Chromosome VII"/>
</dbReference>
<dbReference type="VEuPathDB" id="ToxoDB:BESB_076280"/>
<feature type="region of interest" description="Disordered" evidence="1">
    <location>
        <begin position="24"/>
        <end position="79"/>
    </location>
</feature>
<comment type="caution">
    <text evidence="2">The sequence shown here is derived from an EMBL/GenBank/DDBJ whole genome shotgun (WGS) entry which is preliminary data.</text>
</comment>
<dbReference type="AlphaFoldDB" id="A0A2A9MAT4"/>
<accession>A0A2A9MAT4</accession>
<name>A0A2A9MAT4_BESBE</name>
<dbReference type="RefSeq" id="XP_029217420.1">
    <property type="nucleotide sequence ID" value="XM_029365989.1"/>
</dbReference>
<sequence>MRRDAQASFPVSVCSCKRLLAPRRRQPQELQSASTRATQKRVRCGRRSLEIRRRGGKVERRKRGKRQRRARRRRRLKRWSGGDEKIAAFGHRLHVRMR</sequence>
<organism evidence="2 3">
    <name type="scientific">Besnoitia besnoiti</name>
    <name type="common">Apicomplexan protozoan</name>
    <dbReference type="NCBI Taxonomy" id="94643"/>
    <lineage>
        <taxon>Eukaryota</taxon>
        <taxon>Sar</taxon>
        <taxon>Alveolata</taxon>
        <taxon>Apicomplexa</taxon>
        <taxon>Conoidasida</taxon>
        <taxon>Coccidia</taxon>
        <taxon>Eucoccidiorida</taxon>
        <taxon>Eimeriorina</taxon>
        <taxon>Sarcocystidae</taxon>
        <taxon>Besnoitia</taxon>
    </lineage>
</organism>
<proteinExistence type="predicted"/>
<evidence type="ECO:0000256" key="1">
    <source>
        <dbReference type="SAM" id="MobiDB-lite"/>
    </source>
</evidence>
<dbReference type="KEGG" id="bbes:BESB_076280"/>
<evidence type="ECO:0000313" key="3">
    <source>
        <dbReference type="Proteomes" id="UP000224006"/>
    </source>
</evidence>
<dbReference type="GeneID" id="40312554"/>
<feature type="compositionally biased region" description="Basic and acidic residues" evidence="1">
    <location>
        <begin position="47"/>
        <end position="58"/>
    </location>
</feature>
<keyword evidence="3" id="KW-1185">Reference proteome</keyword>
<feature type="compositionally biased region" description="Basic residues" evidence="1">
    <location>
        <begin position="59"/>
        <end position="78"/>
    </location>
</feature>
<gene>
    <name evidence="2" type="ORF">BESB_076280</name>
</gene>
<dbReference type="EMBL" id="NWUJ01000008">
    <property type="protein sequence ID" value="PFH33411.1"/>
    <property type="molecule type" value="Genomic_DNA"/>
</dbReference>